<keyword evidence="4" id="KW-0472">Membrane</keyword>
<organism evidence="6">
    <name type="scientific">Desulfobacca acetoxidans</name>
    <dbReference type="NCBI Taxonomy" id="60893"/>
    <lineage>
        <taxon>Bacteria</taxon>
        <taxon>Pseudomonadati</taxon>
        <taxon>Thermodesulfobacteriota</taxon>
        <taxon>Desulfobaccia</taxon>
        <taxon>Desulfobaccales</taxon>
        <taxon>Desulfobaccaceae</taxon>
        <taxon>Desulfobacca</taxon>
    </lineage>
</organism>
<dbReference type="AlphaFoldDB" id="A0A7V6A5J5"/>
<keyword evidence="4" id="KW-0812">Transmembrane</keyword>
<dbReference type="InterPro" id="IPR001173">
    <property type="entry name" value="Glyco_trans_2-like"/>
</dbReference>
<dbReference type="Gene3D" id="3.90.550.10">
    <property type="entry name" value="Spore Coat Polysaccharide Biosynthesis Protein SpsA, Chain A"/>
    <property type="match status" value="1"/>
</dbReference>
<dbReference type="Pfam" id="PF00535">
    <property type="entry name" value="Glycos_transf_2"/>
    <property type="match status" value="1"/>
</dbReference>
<comment type="similarity">
    <text evidence="1">Belongs to the glycosyltransferase 2 family.</text>
</comment>
<feature type="domain" description="Glycosyltransferase 2-like" evidence="5">
    <location>
        <begin position="14"/>
        <end position="145"/>
    </location>
</feature>
<proteinExistence type="inferred from homology"/>
<feature type="transmembrane region" description="Helical" evidence="4">
    <location>
        <begin position="307"/>
        <end position="328"/>
    </location>
</feature>
<dbReference type="PANTHER" id="PTHR43630">
    <property type="entry name" value="POLY-BETA-1,6-N-ACETYL-D-GLUCOSAMINE SYNTHASE"/>
    <property type="match status" value="1"/>
</dbReference>
<dbReference type="EMBL" id="DTGR01000177">
    <property type="protein sequence ID" value="HHS30283.1"/>
    <property type="molecule type" value="Genomic_DNA"/>
</dbReference>
<accession>A0A7V6A5J5</accession>
<keyword evidence="4" id="KW-1133">Transmembrane helix</keyword>
<dbReference type="SUPFAM" id="SSF53448">
    <property type="entry name" value="Nucleotide-diphospho-sugar transferases"/>
    <property type="match status" value="1"/>
</dbReference>
<keyword evidence="3 6" id="KW-0808">Transferase</keyword>
<sequence length="352" mass="38711">MTKGPMANAARFVSVIMPCRDEEKYIAEALASLVAGDYPQDRLEVLVVDGMSTDATRRIVTEFAGEHRFIRLLDNPRRITPAALNIGISQARGDLIVRVDAHSTYPPDYISSLAAWQEKTEADNVGGAWSILPGGDTPMAKAIAVGLAQPFGAGNAYYRFGVTEPRWVDTVPFGCYPRKVFSWIGTFDEDLVRNQDDEFNMRLRKHGGRILLVPGLAVDYYARENLPKLARMYYQYGYFKPLVAKKLGMVLGLRQLMPPLLVFSLAVGLLLGWLFPVLGVLGFLIFLTYVLADVISAWFAGSRLGPAVTACLTLVFPTLHFSYGLGFLKGLLDFVVVGKPAGKAGNDLPLSR</sequence>
<evidence type="ECO:0000256" key="4">
    <source>
        <dbReference type="SAM" id="Phobius"/>
    </source>
</evidence>
<evidence type="ECO:0000256" key="2">
    <source>
        <dbReference type="ARBA" id="ARBA00022676"/>
    </source>
</evidence>
<evidence type="ECO:0000313" key="6">
    <source>
        <dbReference type="EMBL" id="HHS30283.1"/>
    </source>
</evidence>
<evidence type="ECO:0000259" key="5">
    <source>
        <dbReference type="Pfam" id="PF00535"/>
    </source>
</evidence>
<reference evidence="6" key="1">
    <citation type="journal article" date="2020" name="mSystems">
        <title>Genome- and Community-Level Interaction Insights into Carbon Utilization and Element Cycling Functions of Hydrothermarchaeota in Hydrothermal Sediment.</title>
        <authorList>
            <person name="Zhou Z."/>
            <person name="Liu Y."/>
            <person name="Xu W."/>
            <person name="Pan J."/>
            <person name="Luo Z.H."/>
            <person name="Li M."/>
        </authorList>
    </citation>
    <scope>NUCLEOTIDE SEQUENCE [LARGE SCALE GENOMIC DNA]</scope>
    <source>
        <strain evidence="6">SpSt-767</strain>
    </source>
</reference>
<gene>
    <name evidence="6" type="ORF">ENV52_11355</name>
</gene>
<dbReference type="GO" id="GO:0016757">
    <property type="term" value="F:glycosyltransferase activity"/>
    <property type="evidence" value="ECO:0007669"/>
    <property type="project" value="UniProtKB-KW"/>
</dbReference>
<evidence type="ECO:0000256" key="1">
    <source>
        <dbReference type="ARBA" id="ARBA00006739"/>
    </source>
</evidence>
<dbReference type="PANTHER" id="PTHR43630:SF1">
    <property type="entry name" value="POLY-BETA-1,6-N-ACETYL-D-GLUCOSAMINE SYNTHASE"/>
    <property type="match status" value="1"/>
</dbReference>
<dbReference type="CDD" id="cd02525">
    <property type="entry name" value="Succinoglycan_BP_ExoA"/>
    <property type="match status" value="1"/>
</dbReference>
<name>A0A7V6A5J5_9BACT</name>
<evidence type="ECO:0000256" key="3">
    <source>
        <dbReference type="ARBA" id="ARBA00022679"/>
    </source>
</evidence>
<keyword evidence="2" id="KW-0328">Glycosyltransferase</keyword>
<dbReference type="InterPro" id="IPR029044">
    <property type="entry name" value="Nucleotide-diphossugar_trans"/>
</dbReference>
<protein>
    <submittedName>
        <fullName evidence="6">Glycosyltransferase family 2 protein</fullName>
    </submittedName>
</protein>
<comment type="caution">
    <text evidence="6">The sequence shown here is derived from an EMBL/GenBank/DDBJ whole genome shotgun (WGS) entry which is preliminary data.</text>
</comment>